<dbReference type="InterPro" id="IPR044878">
    <property type="entry name" value="UbiA_sf"/>
</dbReference>
<sequence>MKFLNLIRYKNLFLIALMQFVCYFGFLKLQPTLLGIQTWQYILLVIATLLIAAGGYIINDIFDQGTDAINKPNKNLIGNSISESKAYNLYTALTFLGVIIGYYLSHAINRPNFVIVFILCASLLYLYATNLKQIILVKNIIVSLLLSFSVIIIGLFTLFPVLPVGDKGELFFLFSVLVDFSIMAFMINFLREIIKDIEDIKGDYNEGIRTLPIVLGTQRTLKLLFGLTFIPITLILYYVYINLFELLYATLYIIFFIVGPLFYFAIKTWNAQSQKDYNHLNNVLKLIILLGSLSIGIIGLNMNYYAAH</sequence>
<keyword evidence="7" id="KW-0808">Transferase</keyword>
<feature type="transmembrane region" description="Helical" evidence="6">
    <location>
        <begin position="171"/>
        <end position="190"/>
    </location>
</feature>
<evidence type="ECO:0000256" key="3">
    <source>
        <dbReference type="ARBA" id="ARBA00022692"/>
    </source>
</evidence>
<feature type="transmembrane region" description="Helical" evidence="6">
    <location>
        <begin position="111"/>
        <end position="128"/>
    </location>
</feature>
<accession>A0A246GLD0</accession>
<dbReference type="InterPro" id="IPR050475">
    <property type="entry name" value="Prenyltransferase_related"/>
</dbReference>
<dbReference type="PANTHER" id="PTHR42723:SF1">
    <property type="entry name" value="CHLOROPHYLL SYNTHASE, CHLOROPLASTIC"/>
    <property type="match status" value="1"/>
</dbReference>
<evidence type="ECO:0000256" key="1">
    <source>
        <dbReference type="ARBA" id="ARBA00004141"/>
    </source>
</evidence>
<evidence type="ECO:0000256" key="6">
    <source>
        <dbReference type="SAM" id="Phobius"/>
    </source>
</evidence>
<keyword evidence="5 6" id="KW-0472">Membrane</keyword>
<keyword evidence="3 6" id="KW-0812">Transmembrane</keyword>
<evidence type="ECO:0000313" key="8">
    <source>
        <dbReference type="Proteomes" id="UP000197768"/>
    </source>
</evidence>
<dbReference type="InterPro" id="IPR000537">
    <property type="entry name" value="UbiA_prenyltransferase"/>
</dbReference>
<evidence type="ECO:0000256" key="4">
    <source>
        <dbReference type="ARBA" id="ARBA00022989"/>
    </source>
</evidence>
<dbReference type="EMBL" id="MTCZ01000007">
    <property type="protein sequence ID" value="OWP85107.1"/>
    <property type="molecule type" value="Genomic_DNA"/>
</dbReference>
<comment type="caution">
    <text evidence="7">The sequence shown here is derived from an EMBL/GenBank/DDBJ whole genome shotgun (WGS) entry which is preliminary data.</text>
</comment>
<feature type="transmembrane region" description="Helical" evidence="6">
    <location>
        <begin position="246"/>
        <end position="266"/>
    </location>
</feature>
<dbReference type="Proteomes" id="UP000197768">
    <property type="component" value="Unassembled WGS sequence"/>
</dbReference>
<comment type="subcellular location">
    <subcellularLocation>
        <location evidence="1">Membrane</location>
        <topology evidence="1">Multi-pass membrane protein</topology>
    </subcellularLocation>
</comment>
<gene>
    <name evidence="7" type="ORF">BWK59_01665</name>
</gene>
<feature type="transmembrane region" description="Helical" evidence="6">
    <location>
        <begin position="140"/>
        <end position="159"/>
    </location>
</feature>
<protein>
    <submittedName>
        <fullName evidence="7">Prenyltransferase</fullName>
    </submittedName>
</protein>
<dbReference type="CDD" id="cd13961">
    <property type="entry name" value="PT_UbiA_DGGGPS"/>
    <property type="match status" value="1"/>
</dbReference>
<feature type="transmembrane region" description="Helical" evidence="6">
    <location>
        <begin position="223"/>
        <end position="240"/>
    </location>
</feature>
<feature type="transmembrane region" description="Helical" evidence="6">
    <location>
        <begin position="286"/>
        <end position="306"/>
    </location>
</feature>
<dbReference type="GO" id="GO:0016765">
    <property type="term" value="F:transferase activity, transferring alkyl or aryl (other than methyl) groups"/>
    <property type="evidence" value="ECO:0007669"/>
    <property type="project" value="InterPro"/>
</dbReference>
<dbReference type="Gene3D" id="1.10.357.140">
    <property type="entry name" value="UbiA prenyltransferase"/>
    <property type="match status" value="1"/>
</dbReference>
<dbReference type="Gene3D" id="1.20.120.1780">
    <property type="entry name" value="UbiA prenyltransferase"/>
    <property type="match status" value="1"/>
</dbReference>
<dbReference type="AlphaFoldDB" id="A0A246GLD0"/>
<feature type="transmembrane region" description="Helical" evidence="6">
    <location>
        <begin position="41"/>
        <end position="62"/>
    </location>
</feature>
<reference evidence="7 8" key="1">
    <citation type="journal article" date="2017" name="Infect. Genet. Evol.">
        <title>Comparative genome analysis of fish pathogen Flavobacterium columnare reveals extensive sequence diversity within the species.</title>
        <authorList>
            <person name="Kayansamruaj P."/>
            <person name="Dong H.T."/>
            <person name="Hirono I."/>
            <person name="Kondo H."/>
            <person name="Senapin S."/>
            <person name="Rodkhum C."/>
        </authorList>
    </citation>
    <scope>NUCLEOTIDE SEQUENCE [LARGE SCALE GENOMIC DNA]</scope>
    <source>
        <strain evidence="7 8">1215</strain>
    </source>
</reference>
<organism evidence="7 8">
    <name type="scientific">Flavobacterium davisii</name>
    <dbReference type="NCBI Taxonomy" id="2906077"/>
    <lineage>
        <taxon>Bacteria</taxon>
        <taxon>Pseudomonadati</taxon>
        <taxon>Bacteroidota</taxon>
        <taxon>Flavobacteriia</taxon>
        <taxon>Flavobacteriales</taxon>
        <taxon>Flavobacteriaceae</taxon>
        <taxon>Flavobacterium</taxon>
    </lineage>
</organism>
<evidence type="ECO:0000256" key="2">
    <source>
        <dbReference type="ARBA" id="ARBA00022475"/>
    </source>
</evidence>
<evidence type="ECO:0000313" key="7">
    <source>
        <dbReference type="EMBL" id="OWP85107.1"/>
    </source>
</evidence>
<feature type="transmembrane region" description="Helical" evidence="6">
    <location>
        <begin position="87"/>
        <end position="105"/>
    </location>
</feature>
<dbReference type="RefSeq" id="WP_088390422.1">
    <property type="nucleotide sequence ID" value="NZ_MTCZ01000007.1"/>
</dbReference>
<evidence type="ECO:0000256" key="5">
    <source>
        <dbReference type="ARBA" id="ARBA00023136"/>
    </source>
</evidence>
<name>A0A246GLD0_9FLAO</name>
<keyword evidence="4 6" id="KW-1133">Transmembrane helix</keyword>
<dbReference type="Pfam" id="PF01040">
    <property type="entry name" value="UbiA"/>
    <property type="match status" value="1"/>
</dbReference>
<keyword evidence="2" id="KW-1003">Cell membrane</keyword>
<dbReference type="GO" id="GO:0016020">
    <property type="term" value="C:membrane"/>
    <property type="evidence" value="ECO:0007669"/>
    <property type="project" value="UniProtKB-SubCell"/>
</dbReference>
<feature type="transmembrane region" description="Helical" evidence="6">
    <location>
        <begin position="12"/>
        <end position="29"/>
    </location>
</feature>
<proteinExistence type="predicted"/>
<dbReference type="PANTHER" id="PTHR42723">
    <property type="entry name" value="CHLOROPHYLL SYNTHASE"/>
    <property type="match status" value="1"/>
</dbReference>
<dbReference type="NCBIfam" id="NF009512">
    <property type="entry name" value="PRK12872.1-1"/>
    <property type="match status" value="1"/>
</dbReference>